<evidence type="ECO:0000313" key="1">
    <source>
        <dbReference type="EMBL" id="ENY68811.1"/>
    </source>
</evidence>
<dbReference type="NCBIfam" id="NF046008">
    <property type="entry name" value="ICE_MAGa4850"/>
    <property type="match status" value="1"/>
</dbReference>
<dbReference type="PATRIC" id="fig|1188233.3.peg.288"/>
<dbReference type="STRING" id="1188233.MAU_2960"/>
<dbReference type="eggNOG" id="ENOG5030RD1">
    <property type="taxonomic scope" value="Bacteria"/>
</dbReference>
<gene>
    <name evidence="1" type="ORF">MAU_2960</name>
</gene>
<dbReference type="AlphaFoldDB" id="N9VBM5"/>
<dbReference type="Proteomes" id="UP000013131">
    <property type="component" value="Unassembled WGS sequence"/>
</dbReference>
<dbReference type="EMBL" id="AORI01000009">
    <property type="protein sequence ID" value="ENY68811.1"/>
    <property type="molecule type" value="Genomic_DNA"/>
</dbReference>
<comment type="caution">
    <text evidence="1">The sequence shown here is derived from an EMBL/GenBank/DDBJ whole genome shotgun (WGS) entry which is preliminary data.</text>
</comment>
<name>N9VBM5_9BACT</name>
<reference evidence="1 2" key="1">
    <citation type="journal article" date="2013" name="Genome Announc.">
        <title>Draft Genome Sequences of Mycoplasma auris and Mycoplasma yeatsii, Two Species of the Ear Canal of Caprinae.</title>
        <authorList>
            <person name="Dordet-Frisoni E."/>
            <person name="Baranowski E."/>
            <person name="Barre A."/>
            <person name="Blanchard A."/>
            <person name="Breton M."/>
            <person name="Couture C."/>
            <person name="Dupuy V."/>
            <person name="Gaurivaud P."/>
            <person name="Jacob D."/>
            <person name="Lemaitre C."/>
            <person name="Manso-Silvan L."/>
            <person name="Nikolski M."/>
            <person name="Nouvel L.X."/>
            <person name="Poumarat F."/>
            <person name="Sirand-Pugnet P."/>
            <person name="Thebault P."/>
            <person name="Theil S."/>
            <person name="Thiaucourt F."/>
            <person name="Citti C."/>
            <person name="Tardy F."/>
        </authorList>
    </citation>
    <scope>NUCLEOTIDE SEQUENCE [LARGE SCALE GENOMIC DNA]</scope>
    <source>
        <strain evidence="1 2">15026</strain>
    </source>
</reference>
<organism evidence="1 2">
    <name type="scientific">Metamycoplasma auris 15026</name>
    <dbReference type="NCBI Taxonomy" id="1188233"/>
    <lineage>
        <taxon>Bacteria</taxon>
        <taxon>Bacillati</taxon>
        <taxon>Mycoplasmatota</taxon>
        <taxon>Mycoplasmoidales</taxon>
        <taxon>Metamycoplasmataceae</taxon>
        <taxon>Metamycoplasma</taxon>
    </lineage>
</organism>
<accession>N9VBM5</accession>
<keyword evidence="2" id="KW-1185">Reference proteome</keyword>
<dbReference type="RefSeq" id="WP_004424284.1">
    <property type="nucleotide sequence ID" value="NZ_AORI01000009.1"/>
</dbReference>
<evidence type="ECO:0000313" key="2">
    <source>
        <dbReference type="Proteomes" id="UP000013131"/>
    </source>
</evidence>
<dbReference type="OrthoDB" id="399092at2"/>
<proteinExistence type="predicted"/>
<protein>
    <submittedName>
        <fullName evidence="1">Uncharacterized protein</fullName>
    </submittedName>
</protein>
<sequence length="263" mass="31133">MKWLNYDDLSKLQKEASLDLRFWSNYEKKIYDVLTPSGLKLLFKAKVAVGEKMFNELKNRKVAFELLAIAKQLGARDNYVSIFELKKYGFKRSTLTENIKLLQNLGYLFWDKKGKIKFTTKPWVLTNENFMKINSLRLWKIFLDFGSAMLIWNVSQLLKIKNKKNHKVVKTYKFVNKYVTKKVMNSYTTLKLLKLEVSSFPSELSLKKCILLTNTFLKKILKGSRGIFSKTSNYLKNYMNFEFLYNKIYENNSFVITKYLILN</sequence>